<dbReference type="EMBL" id="BAEN01000076">
    <property type="protein sequence ID" value="GAC16455.1"/>
    <property type="molecule type" value="Genomic_DNA"/>
</dbReference>
<dbReference type="GO" id="GO:0030246">
    <property type="term" value="F:carbohydrate binding"/>
    <property type="evidence" value="ECO:0007669"/>
    <property type="project" value="InterPro"/>
</dbReference>
<organism evidence="2 3">
    <name type="scientific">Aliiglaciecola lipolytica E3</name>
    <dbReference type="NCBI Taxonomy" id="1127673"/>
    <lineage>
        <taxon>Bacteria</taxon>
        <taxon>Pseudomonadati</taxon>
        <taxon>Pseudomonadota</taxon>
        <taxon>Gammaproteobacteria</taxon>
        <taxon>Alteromonadales</taxon>
        <taxon>Alteromonadaceae</taxon>
        <taxon>Aliiglaciecola</taxon>
    </lineage>
</organism>
<dbReference type="STRING" id="1127673.GLIP_3844"/>
<feature type="signal peptide" evidence="1">
    <location>
        <begin position="1"/>
        <end position="31"/>
    </location>
</feature>
<evidence type="ECO:0000313" key="3">
    <source>
        <dbReference type="Proteomes" id="UP000006334"/>
    </source>
</evidence>
<dbReference type="OrthoDB" id="5574343at2"/>
<evidence type="ECO:0000256" key="1">
    <source>
        <dbReference type="SAM" id="SignalP"/>
    </source>
</evidence>
<dbReference type="RefSeq" id="WP_008846257.1">
    <property type="nucleotide sequence ID" value="NZ_BAEN01000076.1"/>
</dbReference>
<evidence type="ECO:0000313" key="2">
    <source>
        <dbReference type="EMBL" id="GAC16455.1"/>
    </source>
</evidence>
<keyword evidence="1" id="KW-0732">Signal</keyword>
<dbReference type="InterPro" id="IPR013424">
    <property type="entry name" value="Ice-binding_C"/>
</dbReference>
<keyword evidence="3" id="KW-1185">Reference proteome</keyword>
<dbReference type="Proteomes" id="UP000006334">
    <property type="component" value="Unassembled WGS sequence"/>
</dbReference>
<reference evidence="2 3" key="1">
    <citation type="journal article" date="2017" name="Antonie Van Leeuwenhoek">
        <title>Rhizobium rhizosphaerae sp. nov., a novel species isolated from rice rhizosphere.</title>
        <authorList>
            <person name="Zhao J.J."/>
            <person name="Zhang J."/>
            <person name="Zhang R.J."/>
            <person name="Zhang C.W."/>
            <person name="Yin H.Q."/>
            <person name="Zhang X.X."/>
        </authorList>
    </citation>
    <scope>NUCLEOTIDE SEQUENCE [LARGE SCALE GENOMIC DNA]</scope>
    <source>
        <strain evidence="2 3">E3</strain>
    </source>
</reference>
<feature type="chain" id="PRO_5003900489" description="PEP-CTERM protein-sorting domain-containing protein" evidence="1">
    <location>
        <begin position="32"/>
        <end position="195"/>
    </location>
</feature>
<name>K6YZ20_9ALTE</name>
<accession>K6YZ20</accession>
<comment type="caution">
    <text evidence="2">The sequence shown here is derived from an EMBL/GenBank/DDBJ whole genome shotgun (WGS) entry which is preliminary data.</text>
</comment>
<dbReference type="eggNOG" id="ENOG5033M82">
    <property type="taxonomic scope" value="Bacteria"/>
</dbReference>
<dbReference type="AlphaFoldDB" id="K6YZ20"/>
<dbReference type="NCBIfam" id="TIGR02595">
    <property type="entry name" value="PEP_CTERM"/>
    <property type="match status" value="1"/>
</dbReference>
<protein>
    <recommendedName>
        <fullName evidence="4">PEP-CTERM protein-sorting domain-containing protein</fullName>
    </recommendedName>
</protein>
<sequence length="195" mass="21285">MNTTNNIKRFVKSSTVAVFLLANVCISYAHAGIIFNLSSDDIEVGDTFSIDVIFDNPNELTLEGFAFDINDEDLQTVNYDGDSLIDPNFLSFPFGFDIDKFVIAPFPGVNSSEILLATLNFTALSAGTETLTLLGNDQFSAFSSGLFLDAFSSYEAIDSSITFEVNEVPEPSTLAIMLLALTTLASRIWKRQSNS</sequence>
<dbReference type="InterPro" id="IPR008965">
    <property type="entry name" value="CBM2/CBM3_carb-bd_dom_sf"/>
</dbReference>
<proteinExistence type="predicted"/>
<gene>
    <name evidence="2" type="ORF">GLIP_3844</name>
</gene>
<evidence type="ECO:0008006" key="4">
    <source>
        <dbReference type="Google" id="ProtNLM"/>
    </source>
</evidence>
<dbReference type="SUPFAM" id="SSF49384">
    <property type="entry name" value="Carbohydrate-binding domain"/>
    <property type="match status" value="1"/>
</dbReference>